<name>A0A7X9RUS6_9BACT</name>
<reference evidence="3 4" key="1">
    <citation type="submission" date="2020-04" db="EMBL/GenBank/DDBJ databases">
        <title>Flammeovirga sp. SR4, a novel species isolated from seawater.</title>
        <authorList>
            <person name="Wang X."/>
        </authorList>
    </citation>
    <scope>NUCLEOTIDE SEQUENCE [LARGE SCALE GENOMIC DNA]</scope>
    <source>
        <strain evidence="3 4">ATCC 23126</strain>
    </source>
</reference>
<dbReference type="InterPro" id="IPR000421">
    <property type="entry name" value="FA58C"/>
</dbReference>
<dbReference type="Pfam" id="PF18962">
    <property type="entry name" value="Por_Secre_tail"/>
    <property type="match status" value="1"/>
</dbReference>
<dbReference type="NCBIfam" id="TIGR04183">
    <property type="entry name" value="Por_Secre_tail"/>
    <property type="match status" value="1"/>
</dbReference>
<dbReference type="Gene3D" id="2.130.10.10">
    <property type="entry name" value="YVTN repeat-like/Quinoprotein amine dehydrogenase"/>
    <property type="match status" value="3"/>
</dbReference>
<dbReference type="Pfam" id="PF00754">
    <property type="entry name" value="F5_F8_type_C"/>
    <property type="match status" value="1"/>
</dbReference>
<gene>
    <name evidence="3" type="ORF">HHU12_14070</name>
</gene>
<dbReference type="InterPro" id="IPR008979">
    <property type="entry name" value="Galactose-bd-like_sf"/>
</dbReference>
<organism evidence="3 4">
    <name type="scientific">Flammeovirga aprica JL-4</name>
    <dbReference type="NCBI Taxonomy" id="694437"/>
    <lineage>
        <taxon>Bacteria</taxon>
        <taxon>Pseudomonadati</taxon>
        <taxon>Bacteroidota</taxon>
        <taxon>Cytophagia</taxon>
        <taxon>Cytophagales</taxon>
        <taxon>Flammeovirgaceae</taxon>
        <taxon>Flammeovirga</taxon>
    </lineage>
</organism>
<dbReference type="InterPro" id="IPR013783">
    <property type="entry name" value="Ig-like_fold"/>
</dbReference>
<dbReference type="EMBL" id="JABANE010000034">
    <property type="protein sequence ID" value="NME69097.1"/>
    <property type="molecule type" value="Genomic_DNA"/>
</dbReference>
<dbReference type="PROSITE" id="PS50853">
    <property type="entry name" value="FN3"/>
    <property type="match status" value="1"/>
</dbReference>
<proteinExistence type="predicted"/>
<evidence type="ECO:0000259" key="1">
    <source>
        <dbReference type="PROSITE" id="PS50022"/>
    </source>
</evidence>
<accession>A0A7X9RUS6</accession>
<dbReference type="AlphaFoldDB" id="A0A7X9RUS6"/>
<dbReference type="Gene3D" id="2.60.40.10">
    <property type="entry name" value="Immunoglobulins"/>
    <property type="match status" value="2"/>
</dbReference>
<dbReference type="SUPFAM" id="SSF49785">
    <property type="entry name" value="Galactose-binding domain-like"/>
    <property type="match status" value="1"/>
</dbReference>
<dbReference type="SUPFAM" id="SSF110296">
    <property type="entry name" value="Oligoxyloglucan reducing end-specific cellobiohydrolase"/>
    <property type="match status" value="2"/>
</dbReference>
<dbReference type="GO" id="GO:0010411">
    <property type="term" value="P:xyloglucan metabolic process"/>
    <property type="evidence" value="ECO:0007669"/>
    <property type="project" value="TreeGrafter"/>
</dbReference>
<dbReference type="SMART" id="SM00060">
    <property type="entry name" value="FN3"/>
    <property type="match status" value="2"/>
</dbReference>
<keyword evidence="4" id="KW-1185">Reference proteome</keyword>
<dbReference type="RefSeq" id="WP_169657382.1">
    <property type="nucleotide sequence ID" value="NZ_JABANE010000034.1"/>
</dbReference>
<dbReference type="InterPro" id="IPR015943">
    <property type="entry name" value="WD40/YVTN_repeat-like_dom_sf"/>
</dbReference>
<dbReference type="CDD" id="cd00063">
    <property type="entry name" value="FN3"/>
    <property type="match status" value="2"/>
</dbReference>
<evidence type="ECO:0000313" key="3">
    <source>
        <dbReference type="EMBL" id="NME69097.1"/>
    </source>
</evidence>
<evidence type="ECO:0000313" key="4">
    <source>
        <dbReference type="Proteomes" id="UP000576082"/>
    </source>
</evidence>
<dbReference type="PANTHER" id="PTHR43739">
    <property type="entry name" value="XYLOGLUCANASE (EUROFUNG)"/>
    <property type="match status" value="1"/>
</dbReference>
<dbReference type="InterPro" id="IPR026444">
    <property type="entry name" value="Secre_tail"/>
</dbReference>
<dbReference type="SUPFAM" id="SSF49265">
    <property type="entry name" value="Fibronectin type III"/>
    <property type="match status" value="1"/>
</dbReference>
<dbReference type="InterPro" id="IPR003961">
    <property type="entry name" value="FN3_dom"/>
</dbReference>
<dbReference type="InterPro" id="IPR036116">
    <property type="entry name" value="FN3_sf"/>
</dbReference>
<dbReference type="InterPro" id="IPR052025">
    <property type="entry name" value="Xyloglucanase_GH74"/>
</dbReference>
<dbReference type="PANTHER" id="PTHR43739:SF5">
    <property type="entry name" value="EXO-ALPHA-SIALIDASE"/>
    <property type="match status" value="1"/>
</dbReference>
<dbReference type="PROSITE" id="PS50022">
    <property type="entry name" value="FA58C_3"/>
    <property type="match status" value="1"/>
</dbReference>
<protein>
    <submittedName>
        <fullName evidence="3">T9SS type A sorting domain-containing protein</fullName>
    </submittedName>
</protein>
<feature type="domain" description="Fibronectin type-III" evidence="2">
    <location>
        <begin position="844"/>
        <end position="932"/>
    </location>
</feature>
<dbReference type="Gene3D" id="2.60.120.260">
    <property type="entry name" value="Galactose-binding domain-like"/>
    <property type="match status" value="1"/>
</dbReference>
<comment type="caution">
    <text evidence="3">The sequence shown here is derived from an EMBL/GenBank/DDBJ whole genome shotgun (WGS) entry which is preliminary data.</text>
</comment>
<feature type="domain" description="F5/8 type C" evidence="1">
    <location>
        <begin position="932"/>
        <end position="1081"/>
    </location>
</feature>
<evidence type="ECO:0000259" key="2">
    <source>
        <dbReference type="PROSITE" id="PS50853"/>
    </source>
</evidence>
<dbReference type="Proteomes" id="UP000576082">
    <property type="component" value="Unassembled WGS sequence"/>
</dbReference>
<sequence length="1184" mass="129956">MLNFKRSNSSIRITIGAILLFFISIQNSTAQEILQLTQEEGIKVKKLVRKGNRYFKTHDTGKGSGYKLYQRALYWAKRNADDKGRIYTDKHIVQQVEGFQSPALTSNGRVAAVNDGWQELGPFNWSRTTSWNPGLGRIVAIDVERQAQKIIFAGSPGGGIWKSVDAGQSWRPVGDDLSNMTIWSVAIDPTDVNTVYIGNSAGQILKSTNGGYSWSVIKSVSGTPRRILIHPNGNTIFVGTTRALYRSTNAGGSFSTVNNSASEDVEFMPGNTNIVYACGDYFFRSTNGGASFSNVNSGIVSSERMKMAVTPANANYLYIVQASGSSFGRLYRSTNGGQSFSIVADNNSVSTNQVYFTQAWRDMAIAVSDSNEDEVHLAGMDYSRSTNGGRSFTKLATWSSPGGKSYIHADVEFMRFINGVIYYGTDGGIYRSTNNGSNTSDLTQGGLAVRQYYRIGGSKTDANRIVGGAQDNGTNIMHGTSRNFKEWLGADGMECFIDHVNKNVIYGTTQNGSLYKSTDGGNSIGNISRPSGSGEWVTPFAMDPVDNKTIYVGYQSLHRSRNGGSSWSNITSSINIGGSLDEIAIAPSNNNYIYIANEGRMWRTKNGQSSSPSWTRIDNFSGDVNYIAVDPTNPERVAIATTGSRVYLSVNAGSTWSNIRGNLPNISALCLAFDDTSENGLYVGMSAGVYYTNDNRNDWVRYATNLPNVQTTELEIHFASRKIRLATYGRGIWEADLYGGDTDTGITLNAPNRLVAAVTDQSVKLDWDDNSNNEDNFVLERSLNGEAYTVIATLNANTETYTDAGLNPGSYTYRLRAKKDNTYSDYSNSADAVIEGQVEDEIGAPSGLTASVSSKNVTLNWVDNSSIEKGYTIQRSDNGGDFTRIDFISQSNAVTYTDENLENGTYIYRVRAYDETRYSGFSNEVEVVVAVSDDNNGNVVDNCNGCEVYSVNSEETGSAQQGKENLVDGNTSTIWHSNWYDDNSSHPHNFKIDLGQTRELEGFSYTARQDNSKTGMVKGYTLYGWDGNEWQALSSGNLQDTRLKQSVKFNKFSTRYIAFQTSSAIDGRRWASAAEFSVHYKDVAGVAPTTASSSNNRPLVDLEELEGLSIYPVPFQDQLTIKGVDTKKVSKSIELFDVNGKTHRVKSQFGEGKVILNTANLQSGIYILRFTVNGQVKTMKVYKR</sequence>